<dbReference type="Proteomes" id="UP000094757">
    <property type="component" value="Chromosome"/>
</dbReference>
<proteinExistence type="predicted"/>
<dbReference type="STRING" id="39950.BCB69_03980"/>
<keyword evidence="1" id="KW-0175">Coiled coil</keyword>
<protein>
    <submittedName>
        <fullName evidence="4">Relaxase</fullName>
    </submittedName>
</protein>
<dbReference type="KEGG" id="dpn:BCB69_03980"/>
<sequence>MAVTKIHPIKTTLKKAIDYICNGYKTDDEIYVTTHLCSRENAHKEFELTKKQFNSKTKTLAHYLIQSFVPEEVSFEEAHQVGIELCEKILEGKYEYVLATHIDKDHIHNHIIFNSIDVEEGKIYHSYYGSYMNIRNQSDKLCKEHNLSVLDQETEKEINEIKRRKFVNWYDWNEDKKGKSYKSRLQFDMDRVIQKAINWEHFLKIMEQYGYEIKFGKYIAFKQKNQQRFTRAKTIGDNYTEEKIKERIRNKDKDLGNIIDIKNNDKANSSKGYEHWATKHNLQTAASTLVEIRNKGFNSMEELERGISRISIEMNDLKREFDKMSLEQNRIKEVVKHIQVCINKREHYEGYRKNPNDKIYMMMNRKDVEAYQKSYEEIDIFLKQFPHLRHVVLGELKAKSGKNLFKKLNERSKELQVKQEEIAKKHNSLAAQYEELEHLKVNMNDYLGRNKTEDKKESVIGAIKRHQADDKEKPKEKPKEKKEASKEAER</sequence>
<organism evidence="4 5">
    <name type="scientific">Dialister pneumosintes</name>
    <dbReference type="NCBI Taxonomy" id="39950"/>
    <lineage>
        <taxon>Bacteria</taxon>
        <taxon>Bacillati</taxon>
        <taxon>Bacillota</taxon>
        <taxon>Negativicutes</taxon>
        <taxon>Veillonellales</taxon>
        <taxon>Veillonellaceae</taxon>
        <taxon>Dialister</taxon>
    </lineage>
</organism>
<evidence type="ECO:0000256" key="2">
    <source>
        <dbReference type="SAM" id="MobiDB-lite"/>
    </source>
</evidence>
<name>A0A1B3WDZ5_9FIRM</name>
<reference evidence="5" key="1">
    <citation type="submission" date="2016-08" db="EMBL/GenBank/DDBJ databases">
        <authorList>
            <person name="Holder M.E."/>
            <person name="Ajami N.J."/>
            <person name="Petrosino J.F."/>
        </authorList>
    </citation>
    <scope>NUCLEOTIDE SEQUENCE [LARGE SCALE GENOMIC DNA]</scope>
    <source>
        <strain evidence="5">F0677</strain>
    </source>
</reference>
<feature type="compositionally biased region" description="Basic and acidic residues" evidence="2">
    <location>
        <begin position="466"/>
        <end position="490"/>
    </location>
</feature>
<dbReference type="InterPro" id="IPR005094">
    <property type="entry name" value="Endonuclease_MobA/VirD2"/>
</dbReference>
<dbReference type="RefSeq" id="WP_069177075.1">
    <property type="nucleotide sequence ID" value="NZ_CP017037.1"/>
</dbReference>
<evidence type="ECO:0000313" key="5">
    <source>
        <dbReference type="Proteomes" id="UP000094757"/>
    </source>
</evidence>
<accession>A0A1B3WDZ5</accession>
<evidence type="ECO:0000259" key="3">
    <source>
        <dbReference type="Pfam" id="PF03432"/>
    </source>
</evidence>
<gene>
    <name evidence="4" type="ORF">BCB69_03980</name>
</gene>
<evidence type="ECO:0000313" key="4">
    <source>
        <dbReference type="EMBL" id="AOH39194.1"/>
    </source>
</evidence>
<feature type="coiled-coil region" evidence="1">
    <location>
        <begin position="300"/>
        <end position="327"/>
    </location>
</feature>
<feature type="domain" description="MobA/VirD2-like nuclease" evidence="3">
    <location>
        <begin position="19"/>
        <end position="147"/>
    </location>
</feature>
<dbReference type="EMBL" id="CP017037">
    <property type="protein sequence ID" value="AOH39194.1"/>
    <property type="molecule type" value="Genomic_DNA"/>
</dbReference>
<feature type="region of interest" description="Disordered" evidence="2">
    <location>
        <begin position="450"/>
        <end position="490"/>
    </location>
</feature>
<dbReference type="Pfam" id="PF03432">
    <property type="entry name" value="Relaxase"/>
    <property type="match status" value="1"/>
</dbReference>
<dbReference type="AlphaFoldDB" id="A0A1B3WDZ5"/>
<evidence type="ECO:0000256" key="1">
    <source>
        <dbReference type="SAM" id="Coils"/>
    </source>
</evidence>